<name>W6MTZ6_9ASCO</name>
<dbReference type="SUPFAM" id="SSF51197">
    <property type="entry name" value="Clavaminate synthase-like"/>
    <property type="match status" value="1"/>
</dbReference>
<dbReference type="Pfam" id="PF05721">
    <property type="entry name" value="PhyH"/>
    <property type="match status" value="1"/>
</dbReference>
<keyword evidence="2" id="KW-1185">Reference proteome</keyword>
<dbReference type="Gene3D" id="2.60.120.620">
    <property type="entry name" value="q2cbj1_9rhob like domain"/>
    <property type="match status" value="1"/>
</dbReference>
<reference evidence="1" key="2">
    <citation type="submission" date="2014-02" db="EMBL/GenBank/DDBJ databases">
        <title>Complete DNA sequence of /Kuraishia capsulata/ illustrates novel genomic features among budding yeasts (/Saccharomycotina/).</title>
        <authorList>
            <person name="Morales L."/>
            <person name="Noel B."/>
            <person name="Porcel B."/>
            <person name="Marcet-Houben M."/>
            <person name="Hullo M-F."/>
            <person name="Sacerdot C."/>
            <person name="Tekaia F."/>
            <person name="Leh-Louis V."/>
            <person name="Despons L."/>
            <person name="Khanna V."/>
            <person name="Aury J-M."/>
            <person name="Barbe V."/>
            <person name="Couloux A."/>
            <person name="Labadie K."/>
            <person name="Pelletier E."/>
            <person name="Souciet J-L."/>
            <person name="Boekhout T."/>
            <person name="Gabaldon T."/>
            <person name="Wincker P."/>
            <person name="Dujon B."/>
        </authorList>
    </citation>
    <scope>NUCLEOTIDE SEQUENCE</scope>
    <source>
        <strain evidence="1">CBS 1993</strain>
    </source>
</reference>
<dbReference type="PANTHER" id="PTHR31630:SF6">
    <property type="entry name" value="PHYTANOYL-COA DIOXYGENASE-RELATED"/>
    <property type="match status" value="1"/>
</dbReference>
<sequence length="366" mass="42011">MAPKIQALPSTGAREADEYDEELDVTISKVGQVATSKVSPHVFSMAQSKIYSRKHADWRDDFVRDGYAIVKGAVPEERALAYRQRMLDYIQSFDNPELDLNDRSTWIAQNLPAHDEHNIFFYYCASHEDFVWDVRREPGVVGAFSKLWDTEELLVSFDAFNVSFPGRPDRTPWESWPHTDQSPFKKGLHCAQGIVNLSKAQGPEDGSLIVVKGSHKFVEEFYEKDIGEEYWEQVDFFVFSQDQLQSFLDKGCEVVKLDVNPGDLILWDSRTIHWGGEPSPKSDTIRTAVYASYTPRYFATDDTIRVKAKMFENWMATTHWAHDNLRPRIDIPLLPDGTVDPRDRKEPKNKPEITNQLLKLAGVCPY</sequence>
<dbReference type="OrthoDB" id="445007at2759"/>
<dbReference type="AlphaFoldDB" id="W6MTZ6"/>
<accession>W6MTZ6</accession>
<dbReference type="Proteomes" id="UP000019384">
    <property type="component" value="Unassembled WGS sequence"/>
</dbReference>
<protein>
    <recommendedName>
        <fullName evidence="3">Phytanoyl-CoA dioxygenase</fullName>
    </recommendedName>
</protein>
<reference evidence="1" key="1">
    <citation type="submission" date="2013-12" db="EMBL/GenBank/DDBJ databases">
        <authorList>
            <person name="Genoscope - CEA"/>
        </authorList>
    </citation>
    <scope>NUCLEOTIDE SEQUENCE</scope>
    <source>
        <strain evidence="1">CBS 1993</strain>
    </source>
</reference>
<gene>
    <name evidence="1" type="ORF">KUCA_T00004757001</name>
</gene>
<dbReference type="PANTHER" id="PTHR31630">
    <property type="entry name" value="PHYTANOYL-COA DIOXYGENASE-RELATED-RELATED"/>
    <property type="match status" value="1"/>
</dbReference>
<evidence type="ECO:0008006" key="3">
    <source>
        <dbReference type="Google" id="ProtNLM"/>
    </source>
</evidence>
<evidence type="ECO:0000313" key="1">
    <source>
        <dbReference type="EMBL" id="CDK28772.1"/>
    </source>
</evidence>
<dbReference type="GeneID" id="34522150"/>
<dbReference type="RefSeq" id="XP_022460762.1">
    <property type="nucleotide sequence ID" value="XM_022605673.1"/>
</dbReference>
<proteinExistence type="predicted"/>
<dbReference type="HOGENOM" id="CLU_049199_0_0_1"/>
<dbReference type="InterPro" id="IPR008775">
    <property type="entry name" value="Phytyl_CoA_dOase-like"/>
</dbReference>
<dbReference type="EMBL" id="HG793130">
    <property type="protein sequence ID" value="CDK28772.1"/>
    <property type="molecule type" value="Genomic_DNA"/>
</dbReference>
<organism evidence="1 2">
    <name type="scientific">Kuraishia capsulata CBS 1993</name>
    <dbReference type="NCBI Taxonomy" id="1382522"/>
    <lineage>
        <taxon>Eukaryota</taxon>
        <taxon>Fungi</taxon>
        <taxon>Dikarya</taxon>
        <taxon>Ascomycota</taxon>
        <taxon>Saccharomycotina</taxon>
        <taxon>Pichiomycetes</taxon>
        <taxon>Pichiales</taxon>
        <taxon>Pichiaceae</taxon>
        <taxon>Kuraishia</taxon>
    </lineage>
</organism>
<evidence type="ECO:0000313" key="2">
    <source>
        <dbReference type="Proteomes" id="UP000019384"/>
    </source>
</evidence>